<dbReference type="RefSeq" id="WP_194122863.1">
    <property type="nucleotide sequence ID" value="NZ_JACYGY010000001.1"/>
</dbReference>
<dbReference type="EMBL" id="JACYGY010000001">
    <property type="protein sequence ID" value="MBE9464833.1"/>
    <property type="molecule type" value="Genomic_DNA"/>
</dbReference>
<evidence type="ECO:0000256" key="1">
    <source>
        <dbReference type="SAM" id="Phobius"/>
    </source>
</evidence>
<name>A0ABR9WH45_9BACT</name>
<proteinExistence type="predicted"/>
<organism evidence="2 3">
    <name type="scientific">Dyadobacter subterraneus</name>
    <dbReference type="NCBI Taxonomy" id="2773304"/>
    <lineage>
        <taxon>Bacteria</taxon>
        <taxon>Pseudomonadati</taxon>
        <taxon>Bacteroidota</taxon>
        <taxon>Cytophagia</taxon>
        <taxon>Cytophagales</taxon>
        <taxon>Spirosomataceae</taxon>
        <taxon>Dyadobacter</taxon>
    </lineage>
</organism>
<keyword evidence="1" id="KW-0812">Transmembrane</keyword>
<protein>
    <submittedName>
        <fullName evidence="2">Uncharacterized protein</fullName>
    </submittedName>
</protein>
<dbReference type="Proteomes" id="UP000634134">
    <property type="component" value="Unassembled WGS sequence"/>
</dbReference>
<accession>A0ABR9WH45</accession>
<sequence>MNHLNTLFLHFVAFVQNPNNPDYLTISDNKKLKDVGIYIAILAFVFGELLWYPVKLAEKLKWYNPLVEIDSGQRILLVFV</sequence>
<comment type="caution">
    <text evidence="2">The sequence shown here is derived from an EMBL/GenBank/DDBJ whole genome shotgun (WGS) entry which is preliminary data.</text>
</comment>
<feature type="transmembrane region" description="Helical" evidence="1">
    <location>
        <begin position="35"/>
        <end position="54"/>
    </location>
</feature>
<keyword evidence="3" id="KW-1185">Reference proteome</keyword>
<evidence type="ECO:0000313" key="2">
    <source>
        <dbReference type="EMBL" id="MBE9464833.1"/>
    </source>
</evidence>
<gene>
    <name evidence="2" type="ORF">IEE83_23365</name>
</gene>
<evidence type="ECO:0000313" key="3">
    <source>
        <dbReference type="Proteomes" id="UP000634134"/>
    </source>
</evidence>
<keyword evidence="1" id="KW-1133">Transmembrane helix</keyword>
<keyword evidence="1" id="KW-0472">Membrane</keyword>
<reference evidence="3" key="1">
    <citation type="submission" date="2023-07" db="EMBL/GenBank/DDBJ databases">
        <title>Dyadobacter sp. nov 'subterranea' isolated from contaminted grondwater.</title>
        <authorList>
            <person name="Szabo I."/>
            <person name="Al-Omari J."/>
            <person name="Szerdahelyi S.G."/>
            <person name="Rado J."/>
        </authorList>
    </citation>
    <scope>NUCLEOTIDE SEQUENCE [LARGE SCALE GENOMIC DNA]</scope>
    <source>
        <strain evidence="3">UP-52</strain>
    </source>
</reference>